<evidence type="ECO:0000313" key="3">
    <source>
        <dbReference type="Proteomes" id="UP000004394"/>
    </source>
</evidence>
<proteinExistence type="predicted"/>
<dbReference type="Proteomes" id="UP000004394">
    <property type="component" value="Unassembled WGS sequence"/>
</dbReference>
<dbReference type="STRING" id="862515.HMPREF0658_2005"/>
<dbReference type="BioCyc" id="PMAR862515-HMP:GMOO-2033-MONOMER"/>
<name>E0NV00_9BACT</name>
<gene>
    <name evidence="2" type="ORF">HMPREF0658_2005</name>
</gene>
<sequence length="40" mass="4800">MQMVATTTDERFAEPQQTPRQLTRDLLNLSKRHDNRREIC</sequence>
<comment type="caution">
    <text evidence="2">The sequence shown here is derived from an EMBL/GenBank/DDBJ whole genome shotgun (WGS) entry which is preliminary data.</text>
</comment>
<feature type="compositionally biased region" description="Basic and acidic residues" evidence="1">
    <location>
        <begin position="31"/>
        <end position="40"/>
    </location>
</feature>
<evidence type="ECO:0000313" key="2">
    <source>
        <dbReference type="EMBL" id="EFM01085.1"/>
    </source>
</evidence>
<keyword evidence="3" id="KW-1185">Reference proteome</keyword>
<organism evidence="2 3">
    <name type="scientific">Hoylesella marshii DSM 16973 = JCM 13450</name>
    <dbReference type="NCBI Taxonomy" id="862515"/>
    <lineage>
        <taxon>Bacteria</taxon>
        <taxon>Pseudomonadati</taxon>
        <taxon>Bacteroidota</taxon>
        <taxon>Bacteroidia</taxon>
        <taxon>Bacteroidales</taxon>
        <taxon>Prevotellaceae</taxon>
        <taxon>Hoylesella</taxon>
    </lineage>
</organism>
<feature type="region of interest" description="Disordered" evidence="1">
    <location>
        <begin position="1"/>
        <end position="40"/>
    </location>
</feature>
<dbReference type="EMBL" id="AEEI01000055">
    <property type="protein sequence ID" value="EFM01085.1"/>
    <property type="molecule type" value="Genomic_DNA"/>
</dbReference>
<dbReference type="AlphaFoldDB" id="E0NV00"/>
<evidence type="ECO:0000256" key="1">
    <source>
        <dbReference type="SAM" id="MobiDB-lite"/>
    </source>
</evidence>
<protein>
    <submittedName>
        <fullName evidence="2">Uncharacterized protein</fullName>
    </submittedName>
</protein>
<dbReference type="HOGENOM" id="CLU_3294326_0_0_10"/>
<accession>E0NV00</accession>
<dbReference type="RefSeq" id="WP_006950356.1">
    <property type="nucleotide sequence ID" value="NZ_BAJI01000018.1"/>
</dbReference>
<reference evidence="2" key="1">
    <citation type="submission" date="2010-07" db="EMBL/GenBank/DDBJ databases">
        <authorList>
            <person name="Muzny D."/>
            <person name="Qin X."/>
            <person name="Deng J."/>
            <person name="Jiang H."/>
            <person name="Liu Y."/>
            <person name="Qu J."/>
            <person name="Song X.-Z."/>
            <person name="Zhang L."/>
            <person name="Thornton R."/>
            <person name="Coyle M."/>
            <person name="Francisco L."/>
            <person name="Jackson L."/>
            <person name="Javaid M."/>
            <person name="Korchina V."/>
            <person name="Kovar C."/>
            <person name="Mata R."/>
            <person name="Mathew T."/>
            <person name="Ngo R."/>
            <person name="Nguyen L."/>
            <person name="Nguyen N."/>
            <person name="Okwuonu G."/>
            <person name="Ongeri F."/>
            <person name="Pham C."/>
            <person name="Simmons D."/>
            <person name="Wilczek-Boney K."/>
            <person name="Hale W."/>
            <person name="Jakkamsetti A."/>
            <person name="Pham P."/>
            <person name="Ruth R."/>
            <person name="San Lucas F."/>
            <person name="Warren J."/>
            <person name="Zhang J."/>
            <person name="Zhao Z."/>
            <person name="Zhou C."/>
            <person name="Zhu D."/>
            <person name="Lee S."/>
            <person name="Bess C."/>
            <person name="Blankenburg K."/>
            <person name="Forbes L."/>
            <person name="Fu Q."/>
            <person name="Gubbala S."/>
            <person name="Hirani K."/>
            <person name="Jayaseelan J.C."/>
            <person name="Lara F."/>
            <person name="Munidasa M."/>
            <person name="Palculict T."/>
            <person name="Patil S."/>
            <person name="Pu L.-L."/>
            <person name="Saada N."/>
            <person name="Tang L."/>
            <person name="Weissenberger G."/>
            <person name="Zhu Y."/>
            <person name="Hemphill L."/>
            <person name="Shang Y."/>
            <person name="Youmans B."/>
            <person name="Ayvaz T."/>
            <person name="Ross M."/>
            <person name="Santibanez J."/>
            <person name="Aqrawi P."/>
            <person name="Gross S."/>
            <person name="Joshi V."/>
            <person name="Fowler G."/>
            <person name="Nazareth L."/>
            <person name="Reid J."/>
            <person name="Worley K."/>
            <person name="Petrosino J."/>
            <person name="Highlander S."/>
            <person name="Gibbs R."/>
        </authorList>
    </citation>
    <scope>NUCLEOTIDE SEQUENCE [LARGE SCALE GENOMIC DNA]</scope>
    <source>
        <strain evidence="2">DSM 16973</strain>
    </source>
</reference>